<dbReference type="EMBL" id="JAFITR010000105">
    <property type="protein sequence ID" value="MBN4067306.1"/>
    <property type="molecule type" value="Genomic_DNA"/>
</dbReference>
<dbReference type="Proteomes" id="UP000722121">
    <property type="component" value="Unassembled WGS sequence"/>
</dbReference>
<gene>
    <name evidence="1" type="ORF">JYU14_04405</name>
</gene>
<reference evidence="1 2" key="1">
    <citation type="submission" date="2021-02" db="EMBL/GenBank/DDBJ databases">
        <title>Activity-based single-cell genomes from oceanic crustal fluid captures similar information to metagenomic and metatranscriptomic surveys with orders of magnitude less sampling.</title>
        <authorList>
            <person name="D'Angelo T.S."/>
            <person name="Orcutt B.N."/>
        </authorList>
    </citation>
    <scope>NUCLEOTIDE SEQUENCE [LARGE SCALE GENOMIC DNA]</scope>
    <source>
        <strain evidence="1">AH-315-G07</strain>
    </source>
</reference>
<evidence type="ECO:0000313" key="1">
    <source>
        <dbReference type="EMBL" id="MBN4067306.1"/>
    </source>
</evidence>
<keyword evidence="2" id="KW-1185">Reference proteome</keyword>
<dbReference type="Gene3D" id="2.170.120.30">
    <property type="match status" value="1"/>
</dbReference>
<feature type="non-terminal residue" evidence="1">
    <location>
        <position position="402"/>
    </location>
</feature>
<name>A0ABS3ASI7_9BACT</name>
<sequence>MRTWLKNLAVKHWQKKVVAIIAAIVIWALVNNTITATKTISNIPVNVAGVPHGKTVLGMLSNGEMGARVTLFLKGDKRALGLLSASNLKVEINVVGRGNEFIAQVGRRDLVTTNPNVDILRDVSEVSSVEIPIRLSQIVTEKIPVLIRPPVGTPPKGYLFLDIWPQKLMQTVTGPEEQVNYFKKKGLELTFDLDKVTRTELDMLASEVKGDEVSFPIPHSWKRIPIPFLNDRLEELNDPLAEKLQIYFLHKDFLPIGRDVPVDVFYSVDTSETINPDTYPLSITGPVKKKNGIKVYVNPLYVGSVSHQFLDVVRTNLELVVIAESKTRRDPLLWSLQFVDPKGLENEYVKAILKQMPKQLQDIKEQDRELFLRTRFQSYLREVKLFGADNQRLVLHAVLGPY</sequence>
<evidence type="ECO:0000313" key="2">
    <source>
        <dbReference type="Proteomes" id="UP000722121"/>
    </source>
</evidence>
<organism evidence="1 2">
    <name type="scientific">Simkania negevensis</name>
    <dbReference type="NCBI Taxonomy" id="83561"/>
    <lineage>
        <taxon>Bacteria</taxon>
        <taxon>Pseudomonadati</taxon>
        <taxon>Chlamydiota</taxon>
        <taxon>Chlamydiia</taxon>
        <taxon>Parachlamydiales</taxon>
        <taxon>Simkaniaceae</taxon>
        <taxon>Simkania</taxon>
    </lineage>
</organism>
<protein>
    <submittedName>
        <fullName evidence="1">Uncharacterized protein</fullName>
    </submittedName>
</protein>
<proteinExistence type="predicted"/>
<accession>A0ABS3ASI7</accession>
<comment type="caution">
    <text evidence="1">The sequence shown here is derived from an EMBL/GenBank/DDBJ whole genome shotgun (WGS) entry which is preliminary data.</text>
</comment>